<proteinExistence type="predicted"/>
<protein>
    <submittedName>
        <fullName evidence="1">Uncharacterized protein</fullName>
    </submittedName>
</protein>
<organism evidence="1 2">
    <name type="scientific">Eumeta variegata</name>
    <name type="common">Bagworm moth</name>
    <name type="synonym">Eumeta japonica</name>
    <dbReference type="NCBI Taxonomy" id="151549"/>
    <lineage>
        <taxon>Eukaryota</taxon>
        <taxon>Metazoa</taxon>
        <taxon>Ecdysozoa</taxon>
        <taxon>Arthropoda</taxon>
        <taxon>Hexapoda</taxon>
        <taxon>Insecta</taxon>
        <taxon>Pterygota</taxon>
        <taxon>Neoptera</taxon>
        <taxon>Endopterygota</taxon>
        <taxon>Lepidoptera</taxon>
        <taxon>Glossata</taxon>
        <taxon>Ditrysia</taxon>
        <taxon>Tineoidea</taxon>
        <taxon>Psychidae</taxon>
        <taxon>Oiketicinae</taxon>
        <taxon>Eumeta</taxon>
    </lineage>
</organism>
<name>A0A4C1TK79_EUMVA</name>
<evidence type="ECO:0000313" key="1">
    <source>
        <dbReference type="EMBL" id="GBP14979.1"/>
    </source>
</evidence>
<keyword evidence="2" id="KW-1185">Reference proteome</keyword>
<dbReference type="EMBL" id="BGZK01005664">
    <property type="protein sequence ID" value="GBP14979.1"/>
    <property type="molecule type" value="Genomic_DNA"/>
</dbReference>
<dbReference type="AlphaFoldDB" id="A0A4C1TK79"/>
<comment type="caution">
    <text evidence="1">The sequence shown here is derived from an EMBL/GenBank/DDBJ whole genome shotgun (WGS) entry which is preliminary data.</text>
</comment>
<evidence type="ECO:0000313" key="2">
    <source>
        <dbReference type="Proteomes" id="UP000299102"/>
    </source>
</evidence>
<accession>A0A4C1TK79</accession>
<gene>
    <name evidence="1" type="ORF">EVAR_71820_1</name>
</gene>
<reference evidence="1 2" key="1">
    <citation type="journal article" date="2019" name="Commun. Biol.">
        <title>The bagworm genome reveals a unique fibroin gene that provides high tensile strength.</title>
        <authorList>
            <person name="Kono N."/>
            <person name="Nakamura H."/>
            <person name="Ohtoshi R."/>
            <person name="Tomita M."/>
            <person name="Numata K."/>
            <person name="Arakawa K."/>
        </authorList>
    </citation>
    <scope>NUCLEOTIDE SEQUENCE [LARGE SCALE GENOMIC DNA]</scope>
</reference>
<sequence length="164" mass="18178">MLAPAKIPVAAGKNMANTEKKSWRTLLNAIVRKQVFFNIVTAKAKCIKDTYCVCAELTIIAKKSLGHFFVAFRPNNTANHKLTYLASHSMPTTTITNKINIVILPIMRTSCMPPSIILTPMEFNKSNIDSQKPTTYMAHATAFASENIKPIEPPNSGPNERDIM</sequence>
<dbReference type="Proteomes" id="UP000299102">
    <property type="component" value="Unassembled WGS sequence"/>
</dbReference>